<name>A0AAU8M3Q7_PSESX</name>
<reference evidence="2" key="2">
    <citation type="submission" date="2024-07" db="EMBL/GenBank/DDBJ databases">
        <title>A complete genome sequence for Pseudomonas syringae USA007.</title>
        <authorList>
            <person name="Baltrus D.A."/>
        </authorList>
    </citation>
    <scope>NUCLEOTIDE SEQUENCE</scope>
    <source>
        <strain evidence="2">USA007</strain>
    </source>
</reference>
<dbReference type="Pfam" id="PF24832">
    <property type="entry name" value="DUF7716"/>
    <property type="match status" value="1"/>
</dbReference>
<protein>
    <recommendedName>
        <fullName evidence="1">DUF7716 domain-containing protein</fullName>
    </recommendedName>
</protein>
<dbReference type="InterPro" id="IPR056133">
    <property type="entry name" value="DUF7716"/>
</dbReference>
<evidence type="ECO:0000313" key="2">
    <source>
        <dbReference type="EMBL" id="XCN75832.1"/>
    </source>
</evidence>
<dbReference type="RefSeq" id="WP_024656763.1">
    <property type="nucleotide sequence ID" value="NZ_CP159278.1"/>
</dbReference>
<dbReference type="GeneID" id="61792767"/>
<evidence type="ECO:0000259" key="1">
    <source>
        <dbReference type="Pfam" id="PF24832"/>
    </source>
</evidence>
<feature type="domain" description="DUF7716" evidence="1">
    <location>
        <begin position="26"/>
        <end position="110"/>
    </location>
</feature>
<organism evidence="2">
    <name type="scientific">Pseudomonas syringae USA007</name>
    <dbReference type="NCBI Taxonomy" id="1357288"/>
    <lineage>
        <taxon>Bacteria</taxon>
        <taxon>Pseudomonadati</taxon>
        <taxon>Pseudomonadota</taxon>
        <taxon>Gammaproteobacteria</taxon>
        <taxon>Pseudomonadales</taxon>
        <taxon>Pseudomonadaceae</taxon>
        <taxon>Pseudomonas</taxon>
        <taxon>Pseudomonas syringae</taxon>
    </lineage>
</organism>
<accession>A0AAU8M3Q7</accession>
<dbReference type="EMBL" id="CP159278">
    <property type="protein sequence ID" value="XCN75832.1"/>
    <property type="molecule type" value="Genomic_DNA"/>
</dbReference>
<dbReference type="AlphaFoldDB" id="A0AAU8M3Q7"/>
<proteinExistence type="predicted"/>
<gene>
    <name evidence="2" type="ORF">N027_15145</name>
</gene>
<reference evidence="2" key="1">
    <citation type="journal article" date="2014" name="Genome Announc.">
        <title>Draft Genome Sequences of a Phylogenetically Diverse Suite of Pseudomonas syringae Strains from Multiple Source Populations.</title>
        <authorList>
            <person name="Baltrus D.A."/>
            <person name="Yourstone S."/>
            <person name="Lind A."/>
            <person name="Guilbaud C."/>
            <person name="Sands D.C."/>
            <person name="Jones C.D."/>
            <person name="Morris C.E."/>
            <person name="Dangl J.L."/>
        </authorList>
    </citation>
    <scope>NUCLEOTIDE SEQUENCE</scope>
    <source>
        <strain evidence="2">USA007</strain>
    </source>
</reference>
<sequence length="208" mass="23517">MFKLSSFLDTVEAIAACADDREVWDRYSWVYVQERTSLRDSAFYLVSRDDEDDEPALEAFAAQHDLCSFLEAATFADVLSVQKRQQPFSRLDDYAAALEHYAEQDAFLEIDDVDETSASSSGLACDLYAEFDLYLADCSPDRIGAAARLTAALLEIDIASALRNCRQLPFCLGERINRTRCENIEARYAEISVALRRVARHSFPWQAN</sequence>